<gene>
    <name evidence="2" type="ORF">LCGC14_2013890</name>
</gene>
<sequence>MRAPLHITTLIAIFITTLITLALA</sequence>
<dbReference type="EMBL" id="LAZR01023143">
    <property type="protein sequence ID" value="KKL79529.1"/>
    <property type="molecule type" value="Genomic_DNA"/>
</dbReference>
<comment type="caution">
    <text evidence="2">The sequence shown here is derived from an EMBL/GenBank/DDBJ whole genome shotgun (WGS) entry which is preliminary data.</text>
</comment>
<dbReference type="AlphaFoldDB" id="A0A0F9EZN1"/>
<keyword evidence="1" id="KW-0472">Membrane</keyword>
<evidence type="ECO:0000313" key="2">
    <source>
        <dbReference type="EMBL" id="KKL79529.1"/>
    </source>
</evidence>
<keyword evidence="1" id="KW-1133">Transmembrane helix</keyword>
<name>A0A0F9EZN1_9ZZZZ</name>
<protein>
    <submittedName>
        <fullName evidence="2">Uncharacterized protein</fullName>
    </submittedName>
</protein>
<evidence type="ECO:0000256" key="1">
    <source>
        <dbReference type="SAM" id="Phobius"/>
    </source>
</evidence>
<accession>A0A0F9EZN1</accession>
<feature type="transmembrane region" description="Helical" evidence="1">
    <location>
        <begin position="6"/>
        <end position="23"/>
    </location>
</feature>
<reference evidence="2" key="1">
    <citation type="journal article" date="2015" name="Nature">
        <title>Complex archaea that bridge the gap between prokaryotes and eukaryotes.</title>
        <authorList>
            <person name="Spang A."/>
            <person name="Saw J.H."/>
            <person name="Jorgensen S.L."/>
            <person name="Zaremba-Niedzwiedzka K."/>
            <person name="Martijn J."/>
            <person name="Lind A.E."/>
            <person name="van Eijk R."/>
            <person name="Schleper C."/>
            <person name="Guy L."/>
            <person name="Ettema T.J."/>
        </authorList>
    </citation>
    <scope>NUCLEOTIDE SEQUENCE</scope>
</reference>
<organism evidence="2">
    <name type="scientific">marine sediment metagenome</name>
    <dbReference type="NCBI Taxonomy" id="412755"/>
    <lineage>
        <taxon>unclassified sequences</taxon>
        <taxon>metagenomes</taxon>
        <taxon>ecological metagenomes</taxon>
    </lineage>
</organism>
<proteinExistence type="predicted"/>
<keyword evidence="1" id="KW-0812">Transmembrane</keyword>
<feature type="non-terminal residue" evidence="2">
    <location>
        <position position="24"/>
    </location>
</feature>